<keyword evidence="16" id="KW-1185">Reference proteome</keyword>
<evidence type="ECO:0000259" key="13">
    <source>
        <dbReference type="Pfam" id="PF00593"/>
    </source>
</evidence>
<dbReference type="GO" id="GO:0044718">
    <property type="term" value="P:siderophore transmembrane transport"/>
    <property type="evidence" value="ECO:0007669"/>
    <property type="project" value="TreeGrafter"/>
</dbReference>
<sequence length="740" mass="82559">MTKLTLPKAIMVGLMLLIANIAHSQNESEIDQDDLLQMSIEELMNIEINVGSNVVTDIHKQPVSVTTIKRDELLMSGGRTLSEAIMYFVPGFFAVEDQDDLIAGFRGMAPDNNSKVMLLLNGEIMNTEFFWGPAQALLNSTNYEYIERIEVIRGPGSVTLGQGALLGIINIVTKENLAEDGALVSVTGAYGTDKFFQGAADVMFKDDELEGYFHLSRNQYEGQELRNEGWVSQQGNQGVEGGTVFDMGHRLGRANNLTSIAQIGYKGFNLKFVHADQTRDLYNFYRDREQVQQILTSFSTEYIHDFNSNTKLKVSGSFAEDQFALYSLSGTTMGGTSEDRYGLKAIMNMNELFAGNKLAVGFEFRRFEMGKTNKYNNNYIANVVGTFDPTTANSQLTMGFNKDINIYSLFIEDFYAVNDNIDVFAAFRYDNHPFWGSNISPRAGVLAKVNDDLRFRFSYQSGFRGAVGLHYTGGYRRDGHLAAENFNKVSEANIPNEEDIPQIKPEHMDNFELATNYSINEKLNLEVTAFYSIVSNVIDVGVIYADPNVFTMPNIGTDIPGDWNGYWYFKNTPGDFGQYGLESVLSYKTETFSATVSHALVKVAKVTDEQQQLAEDQASMYLAYDAEKDNIHFKAYPENVFRANIMYKPLDKLQLSTNALYYSAWYSPIGTQSPAGFVLNLGASYNITDNISVMANAKNILNETALYPMNSNAGGADVSPGTPAWENPSFWATVRIQLGK</sequence>
<dbReference type="Pfam" id="PF07715">
    <property type="entry name" value="Plug"/>
    <property type="match status" value="1"/>
</dbReference>
<dbReference type="PANTHER" id="PTHR30069">
    <property type="entry name" value="TONB-DEPENDENT OUTER MEMBRANE RECEPTOR"/>
    <property type="match status" value="1"/>
</dbReference>
<gene>
    <name evidence="15" type="ORF">HH304_05870</name>
</gene>
<dbReference type="InterPro" id="IPR012910">
    <property type="entry name" value="Plug_dom"/>
</dbReference>
<evidence type="ECO:0000313" key="16">
    <source>
        <dbReference type="Proteomes" id="UP000559010"/>
    </source>
</evidence>
<keyword evidence="5 12" id="KW-0732">Signal</keyword>
<comment type="caution">
    <text evidence="15">The sequence shown here is derived from an EMBL/GenBank/DDBJ whole genome shotgun (WGS) entry which is preliminary data.</text>
</comment>
<feature type="chain" id="PRO_5032499077" evidence="12">
    <location>
        <begin position="25"/>
        <end position="740"/>
    </location>
</feature>
<dbReference type="Pfam" id="PF00593">
    <property type="entry name" value="TonB_dep_Rec_b-barrel"/>
    <property type="match status" value="1"/>
</dbReference>
<dbReference type="Gene3D" id="2.40.170.20">
    <property type="entry name" value="TonB-dependent receptor, beta-barrel domain"/>
    <property type="match status" value="1"/>
</dbReference>
<name>A0A848J048_9BACT</name>
<evidence type="ECO:0000256" key="12">
    <source>
        <dbReference type="SAM" id="SignalP"/>
    </source>
</evidence>
<evidence type="ECO:0000259" key="14">
    <source>
        <dbReference type="Pfam" id="PF07715"/>
    </source>
</evidence>
<keyword evidence="9 10" id="KW-0998">Cell outer membrane</keyword>
<dbReference type="Gene3D" id="2.170.130.10">
    <property type="entry name" value="TonB-dependent receptor, plug domain"/>
    <property type="match status" value="1"/>
</dbReference>
<comment type="subcellular location">
    <subcellularLocation>
        <location evidence="1 10">Cell outer membrane</location>
        <topology evidence="1 10">Multi-pass membrane protein</topology>
    </subcellularLocation>
</comment>
<dbReference type="GO" id="GO:0015344">
    <property type="term" value="F:siderophore uptake transmembrane transporter activity"/>
    <property type="evidence" value="ECO:0007669"/>
    <property type="project" value="TreeGrafter"/>
</dbReference>
<dbReference type="RefSeq" id="WP_169678925.1">
    <property type="nucleotide sequence ID" value="NZ_JABBNU010000003.1"/>
</dbReference>
<keyword evidence="2 10" id="KW-0813">Transport</keyword>
<dbReference type="InterPro" id="IPR039426">
    <property type="entry name" value="TonB-dep_rcpt-like"/>
</dbReference>
<dbReference type="PROSITE" id="PS52016">
    <property type="entry name" value="TONB_DEPENDENT_REC_3"/>
    <property type="match status" value="1"/>
</dbReference>
<evidence type="ECO:0000256" key="3">
    <source>
        <dbReference type="ARBA" id="ARBA00022452"/>
    </source>
</evidence>
<evidence type="ECO:0000256" key="6">
    <source>
        <dbReference type="ARBA" id="ARBA00023077"/>
    </source>
</evidence>
<evidence type="ECO:0000256" key="2">
    <source>
        <dbReference type="ARBA" id="ARBA00022448"/>
    </source>
</evidence>
<dbReference type="EMBL" id="JABBNU010000003">
    <property type="protein sequence ID" value="NMM47920.1"/>
    <property type="molecule type" value="Genomic_DNA"/>
</dbReference>
<keyword evidence="3 10" id="KW-1134">Transmembrane beta strand</keyword>
<evidence type="ECO:0000256" key="11">
    <source>
        <dbReference type="RuleBase" id="RU003357"/>
    </source>
</evidence>
<evidence type="ECO:0000256" key="5">
    <source>
        <dbReference type="ARBA" id="ARBA00022729"/>
    </source>
</evidence>
<dbReference type="GO" id="GO:0009279">
    <property type="term" value="C:cell outer membrane"/>
    <property type="evidence" value="ECO:0007669"/>
    <property type="project" value="UniProtKB-SubCell"/>
</dbReference>
<keyword evidence="7 10" id="KW-0472">Membrane</keyword>
<dbReference type="InterPro" id="IPR037066">
    <property type="entry name" value="Plug_dom_sf"/>
</dbReference>
<evidence type="ECO:0000256" key="4">
    <source>
        <dbReference type="ARBA" id="ARBA00022692"/>
    </source>
</evidence>
<accession>A0A848J048</accession>
<evidence type="ECO:0000256" key="1">
    <source>
        <dbReference type="ARBA" id="ARBA00004571"/>
    </source>
</evidence>
<dbReference type="AlphaFoldDB" id="A0A848J048"/>
<evidence type="ECO:0000256" key="7">
    <source>
        <dbReference type="ARBA" id="ARBA00023136"/>
    </source>
</evidence>
<evidence type="ECO:0000313" key="15">
    <source>
        <dbReference type="EMBL" id="NMM47920.1"/>
    </source>
</evidence>
<comment type="similarity">
    <text evidence="10 11">Belongs to the TonB-dependent receptor family.</text>
</comment>
<protein>
    <submittedName>
        <fullName evidence="15">TonB-dependent receptor</fullName>
    </submittedName>
</protein>
<dbReference type="InterPro" id="IPR036942">
    <property type="entry name" value="Beta-barrel_TonB_sf"/>
</dbReference>
<feature type="signal peptide" evidence="12">
    <location>
        <begin position="1"/>
        <end position="24"/>
    </location>
</feature>
<feature type="domain" description="TonB-dependent receptor plug" evidence="14">
    <location>
        <begin position="59"/>
        <end position="167"/>
    </location>
</feature>
<dbReference type="InterPro" id="IPR000531">
    <property type="entry name" value="Beta-barrel_TonB"/>
</dbReference>
<evidence type="ECO:0000256" key="9">
    <source>
        <dbReference type="ARBA" id="ARBA00023237"/>
    </source>
</evidence>
<dbReference type="SUPFAM" id="SSF56935">
    <property type="entry name" value="Porins"/>
    <property type="match status" value="1"/>
</dbReference>
<proteinExistence type="inferred from homology"/>
<keyword evidence="8 15" id="KW-0675">Receptor</keyword>
<dbReference type="PANTHER" id="PTHR30069:SF29">
    <property type="entry name" value="HEMOGLOBIN AND HEMOGLOBIN-HAPTOGLOBIN-BINDING PROTEIN 1-RELATED"/>
    <property type="match status" value="1"/>
</dbReference>
<evidence type="ECO:0000256" key="10">
    <source>
        <dbReference type="PROSITE-ProRule" id="PRU01360"/>
    </source>
</evidence>
<keyword evidence="4 10" id="KW-0812">Transmembrane</keyword>
<dbReference type="Proteomes" id="UP000559010">
    <property type="component" value="Unassembled WGS sequence"/>
</dbReference>
<evidence type="ECO:0000256" key="8">
    <source>
        <dbReference type="ARBA" id="ARBA00023170"/>
    </source>
</evidence>
<keyword evidence="6 11" id="KW-0798">TonB box</keyword>
<feature type="domain" description="TonB-dependent receptor-like beta-barrel" evidence="13">
    <location>
        <begin position="274"/>
        <end position="700"/>
    </location>
</feature>
<organism evidence="15 16">
    <name type="scientific">Marinigracilibium pacificum</name>
    <dbReference type="NCBI Taxonomy" id="2729599"/>
    <lineage>
        <taxon>Bacteria</taxon>
        <taxon>Pseudomonadati</taxon>
        <taxon>Bacteroidota</taxon>
        <taxon>Cytophagia</taxon>
        <taxon>Cytophagales</taxon>
        <taxon>Flammeovirgaceae</taxon>
        <taxon>Marinigracilibium</taxon>
    </lineage>
</organism>
<reference evidence="15 16" key="1">
    <citation type="submission" date="2020-04" db="EMBL/GenBank/DDBJ databases">
        <title>Flammeovirgaceae bacterium KN852 isolated from deep sea.</title>
        <authorList>
            <person name="Zhang D.-C."/>
        </authorList>
    </citation>
    <scope>NUCLEOTIDE SEQUENCE [LARGE SCALE GENOMIC DNA]</scope>
    <source>
        <strain evidence="15 16">KN852</strain>
    </source>
</reference>